<keyword evidence="6 15" id="KW-0732">Signal</keyword>
<organism evidence="16 17">
    <name type="scientific">Ceratitis capitata</name>
    <name type="common">Mediterranean fruit fly</name>
    <name type="synonym">Tephritis capitata</name>
    <dbReference type="NCBI Taxonomy" id="7213"/>
    <lineage>
        <taxon>Eukaryota</taxon>
        <taxon>Metazoa</taxon>
        <taxon>Ecdysozoa</taxon>
        <taxon>Arthropoda</taxon>
        <taxon>Hexapoda</taxon>
        <taxon>Insecta</taxon>
        <taxon>Pterygota</taxon>
        <taxon>Neoptera</taxon>
        <taxon>Endopterygota</taxon>
        <taxon>Diptera</taxon>
        <taxon>Brachycera</taxon>
        <taxon>Muscomorpha</taxon>
        <taxon>Tephritoidea</taxon>
        <taxon>Tephritidae</taxon>
        <taxon>Ceratitis</taxon>
        <taxon>Ceratitis</taxon>
    </lineage>
</organism>
<keyword evidence="5 14" id="KW-0812">Transmembrane</keyword>
<dbReference type="Gene3D" id="3.80.10.10">
    <property type="entry name" value="Ribonuclease Inhibitor"/>
    <property type="match status" value="1"/>
</dbReference>
<dbReference type="InterPro" id="IPR003591">
    <property type="entry name" value="Leu-rich_rpt_typical-subtyp"/>
</dbReference>
<evidence type="ECO:0000256" key="11">
    <source>
        <dbReference type="ARBA" id="ARBA00023157"/>
    </source>
</evidence>
<reference evidence="16" key="1">
    <citation type="submission" date="2020-11" db="EMBL/GenBank/DDBJ databases">
        <authorList>
            <person name="Whitehead M."/>
        </authorList>
    </citation>
    <scope>NUCLEOTIDE SEQUENCE</scope>
    <source>
        <strain evidence="16">EGII</strain>
    </source>
</reference>
<gene>
    <name evidence="16" type="ORF">CCAP1982_LOCUS13428</name>
</gene>
<evidence type="ECO:0000256" key="8">
    <source>
        <dbReference type="ARBA" id="ARBA00022989"/>
    </source>
</evidence>
<dbReference type="GO" id="GO:0005886">
    <property type="term" value="C:plasma membrane"/>
    <property type="evidence" value="ECO:0007669"/>
    <property type="project" value="UniProtKB-SubCell"/>
</dbReference>
<dbReference type="AlphaFoldDB" id="A0A811V2I4"/>
<accession>A0A811V2I4</accession>
<dbReference type="SMART" id="SM00369">
    <property type="entry name" value="LRR_TYP"/>
    <property type="match status" value="2"/>
</dbReference>
<evidence type="ECO:0000256" key="12">
    <source>
        <dbReference type="ARBA" id="ARBA00023303"/>
    </source>
</evidence>
<keyword evidence="2" id="KW-0813">Transport</keyword>
<protein>
    <submittedName>
        <fullName evidence="16">(Mediterranean fruit fly) hypothetical protein</fullName>
    </submittedName>
</protein>
<evidence type="ECO:0000256" key="4">
    <source>
        <dbReference type="ARBA" id="ARBA00022614"/>
    </source>
</evidence>
<dbReference type="PANTHER" id="PTHR46473">
    <property type="entry name" value="GH08155P"/>
    <property type="match status" value="1"/>
</dbReference>
<proteinExistence type="predicted"/>
<evidence type="ECO:0000313" key="17">
    <source>
        <dbReference type="Proteomes" id="UP000606786"/>
    </source>
</evidence>
<evidence type="ECO:0000256" key="7">
    <source>
        <dbReference type="ARBA" id="ARBA00022737"/>
    </source>
</evidence>
<keyword evidence="4" id="KW-0433">Leucine-rich repeat</keyword>
<evidence type="ECO:0000256" key="13">
    <source>
        <dbReference type="SAM" id="MobiDB-lite"/>
    </source>
</evidence>
<feature type="transmembrane region" description="Helical" evidence="14">
    <location>
        <begin position="270"/>
        <end position="292"/>
    </location>
</feature>
<evidence type="ECO:0000256" key="15">
    <source>
        <dbReference type="SAM" id="SignalP"/>
    </source>
</evidence>
<evidence type="ECO:0000256" key="9">
    <source>
        <dbReference type="ARBA" id="ARBA00023065"/>
    </source>
</evidence>
<dbReference type="Pfam" id="PF13855">
    <property type="entry name" value="LRR_8"/>
    <property type="match status" value="1"/>
</dbReference>
<comment type="caution">
    <text evidence="16">The sequence shown here is derived from an EMBL/GenBank/DDBJ whole genome shotgun (WGS) entry which is preliminary data.</text>
</comment>
<keyword evidence="9" id="KW-0406">Ion transport</keyword>
<feature type="region of interest" description="Disordered" evidence="13">
    <location>
        <begin position="307"/>
        <end position="327"/>
    </location>
</feature>
<evidence type="ECO:0000256" key="6">
    <source>
        <dbReference type="ARBA" id="ARBA00022729"/>
    </source>
</evidence>
<dbReference type="PANTHER" id="PTHR46473:SF10">
    <property type="entry name" value="LD45603P-RELATED"/>
    <property type="match status" value="1"/>
</dbReference>
<evidence type="ECO:0000256" key="14">
    <source>
        <dbReference type="SAM" id="Phobius"/>
    </source>
</evidence>
<dbReference type="InterPro" id="IPR032675">
    <property type="entry name" value="LRR_dom_sf"/>
</dbReference>
<keyword evidence="12" id="KW-0407">Ion channel</keyword>
<evidence type="ECO:0000256" key="3">
    <source>
        <dbReference type="ARBA" id="ARBA00022475"/>
    </source>
</evidence>
<keyword evidence="17" id="KW-1185">Reference proteome</keyword>
<name>A0A811V2I4_CERCA</name>
<dbReference type="InterPro" id="IPR001611">
    <property type="entry name" value="Leu-rich_rpt"/>
</dbReference>
<dbReference type="OrthoDB" id="694479at2759"/>
<feature type="chain" id="PRO_5032946781" evidence="15">
    <location>
        <begin position="29"/>
        <end position="327"/>
    </location>
</feature>
<evidence type="ECO:0000256" key="1">
    <source>
        <dbReference type="ARBA" id="ARBA00004162"/>
    </source>
</evidence>
<dbReference type="SUPFAM" id="SSF52058">
    <property type="entry name" value="L domain-like"/>
    <property type="match status" value="1"/>
</dbReference>
<evidence type="ECO:0000256" key="10">
    <source>
        <dbReference type="ARBA" id="ARBA00023136"/>
    </source>
</evidence>
<dbReference type="InterPro" id="IPR051432">
    <property type="entry name" value="KCNMA1_auxiliary"/>
</dbReference>
<keyword evidence="7" id="KW-0677">Repeat</keyword>
<evidence type="ECO:0000313" key="16">
    <source>
        <dbReference type="EMBL" id="CAD7005061.1"/>
    </source>
</evidence>
<keyword evidence="11" id="KW-1015">Disulfide bond</keyword>
<keyword evidence="8 14" id="KW-1133">Transmembrane helix</keyword>
<evidence type="ECO:0000256" key="2">
    <source>
        <dbReference type="ARBA" id="ARBA00022448"/>
    </source>
</evidence>
<feature type="signal peptide" evidence="15">
    <location>
        <begin position="1"/>
        <end position="28"/>
    </location>
</feature>
<evidence type="ECO:0000256" key="5">
    <source>
        <dbReference type="ARBA" id="ARBA00022692"/>
    </source>
</evidence>
<dbReference type="GO" id="GO:0034220">
    <property type="term" value="P:monoatomic ion transmembrane transport"/>
    <property type="evidence" value="ECO:0007669"/>
    <property type="project" value="UniProtKB-KW"/>
</dbReference>
<dbReference type="EMBL" id="CAJHJT010000034">
    <property type="protein sequence ID" value="CAD7005061.1"/>
    <property type="molecule type" value="Genomic_DNA"/>
</dbReference>
<dbReference type="Proteomes" id="UP000606786">
    <property type="component" value="Unassembled WGS sequence"/>
</dbReference>
<keyword evidence="10 14" id="KW-0472">Membrane</keyword>
<dbReference type="PROSITE" id="PS51450">
    <property type="entry name" value="LRR"/>
    <property type="match status" value="1"/>
</dbReference>
<comment type="subcellular location">
    <subcellularLocation>
        <location evidence="1">Cell membrane</location>
        <topology evidence="1">Single-pass membrane protein</topology>
    </subcellularLocation>
</comment>
<keyword evidence="3" id="KW-1003">Cell membrane</keyword>
<sequence>MCKLHIYYKFGLLLIFILSISNTRYNHASSETVNHNTSDENYSADYDEYYDDSVVDQGYDNGTINTVSPEKGKVAENTRINTNPTTKQNKSLFSILLNNYRRSNFVMEPTCPKFCQCHENYKHILCNGAGLTEVPGNLPATALIIDLSQKITELRTGDFANITKVREINLSGNQLSSISKEIFAGLSHLQRLWLNDNKIKHIEPDTFSGINDLSELDLTATRIEDEDRTLSIGINVLSSITEVSNHSVTGSTVLPTLSTDNSHKDTFPDMINILLISIIITAIVGIIIGIICRKDVGGIKTQCCRTRKPKTKEQTHPAEEIPLNKLT</sequence>